<comment type="caution">
    <text evidence="3">The sequence shown here is derived from an EMBL/GenBank/DDBJ whole genome shotgun (WGS) entry which is preliminary data.</text>
</comment>
<feature type="region of interest" description="Disordered" evidence="2">
    <location>
        <begin position="1"/>
        <end position="20"/>
    </location>
</feature>
<keyword evidence="4" id="KW-1185">Reference proteome</keyword>
<organism evidence="3 4">
    <name type="scientific">Aduncisulcus paluster</name>
    <dbReference type="NCBI Taxonomy" id="2918883"/>
    <lineage>
        <taxon>Eukaryota</taxon>
        <taxon>Metamonada</taxon>
        <taxon>Carpediemonas-like organisms</taxon>
        <taxon>Aduncisulcus</taxon>
    </lineage>
</organism>
<proteinExistence type="predicted"/>
<feature type="non-terminal residue" evidence="3">
    <location>
        <position position="1"/>
    </location>
</feature>
<protein>
    <submittedName>
        <fullName evidence="3">Origin recognition complex, subunit 1 like protein</fullName>
    </submittedName>
</protein>
<keyword evidence="1" id="KW-0175">Coiled coil</keyword>
<reference evidence="3" key="1">
    <citation type="submission" date="2022-03" db="EMBL/GenBank/DDBJ databases">
        <title>Draft genome sequence of Aduncisulcus paluster, a free-living microaerophilic Fornicata.</title>
        <authorList>
            <person name="Yuyama I."/>
            <person name="Kume K."/>
            <person name="Tamura T."/>
            <person name="Inagaki Y."/>
            <person name="Hashimoto T."/>
        </authorList>
    </citation>
    <scope>NUCLEOTIDE SEQUENCE</scope>
    <source>
        <strain evidence="3">NY0171</strain>
    </source>
</reference>
<name>A0ABQ5K2D3_9EUKA</name>
<accession>A0ABQ5K2D3</accession>
<evidence type="ECO:0000256" key="1">
    <source>
        <dbReference type="SAM" id="Coils"/>
    </source>
</evidence>
<evidence type="ECO:0000256" key="2">
    <source>
        <dbReference type="SAM" id="MobiDB-lite"/>
    </source>
</evidence>
<dbReference type="Proteomes" id="UP001057375">
    <property type="component" value="Unassembled WGS sequence"/>
</dbReference>
<evidence type="ECO:0000313" key="3">
    <source>
        <dbReference type="EMBL" id="GKT23081.1"/>
    </source>
</evidence>
<gene>
    <name evidence="3" type="ORF">ADUPG1_012318</name>
</gene>
<dbReference type="EMBL" id="BQXS01012442">
    <property type="protein sequence ID" value="GKT23081.1"/>
    <property type="molecule type" value="Genomic_DNA"/>
</dbReference>
<sequence length="303" mass="35310">HFVREERGEEREKGVENEKRIEQFGKNRTIGKRRTYDDSLDSLDSLDSEKSDLIDIFQRIQTGNVSTFSEETISILETQFPSFKDLRKLIPKPSKVSGRVPSMLQPVDMIHACKEVLSMPSSTILSHMSQSLIRVLCAVCVGDEERNLRQKEREEERERLRRERLLQKAIREGQGMAVVIGDAQQISEQIEEEEEEEMRRMKRDDEEQAAFSWISVNEVHKKCNSSSLLFTSIPIHLQTPLMGVLLRPKTMMPYYLCIQHLQSLHRQGYVKIRGYPMFKILPKTLVRCKVSVDMVKLMVEERK</sequence>
<evidence type="ECO:0000313" key="4">
    <source>
        <dbReference type="Proteomes" id="UP001057375"/>
    </source>
</evidence>
<feature type="coiled-coil region" evidence="1">
    <location>
        <begin position="141"/>
        <end position="207"/>
    </location>
</feature>